<evidence type="ECO:0000313" key="2">
    <source>
        <dbReference type="EMBL" id="APW66596.1"/>
    </source>
</evidence>
<evidence type="ECO:0008006" key="4">
    <source>
        <dbReference type="Google" id="ProtNLM"/>
    </source>
</evidence>
<accession>A0A1P8KPY1</accession>
<dbReference type="Proteomes" id="UP000186074">
    <property type="component" value="Chromosome"/>
</dbReference>
<feature type="signal peptide" evidence="1">
    <location>
        <begin position="1"/>
        <end position="16"/>
    </location>
</feature>
<evidence type="ECO:0000256" key="1">
    <source>
        <dbReference type="SAM" id="SignalP"/>
    </source>
</evidence>
<reference evidence="2 3" key="1">
    <citation type="submission" date="2017-01" db="EMBL/GenBank/DDBJ databases">
        <title>Genome sequencing of Arcobacter sp. LPB0137.</title>
        <authorList>
            <person name="Lee G.-W."/>
            <person name="Yi H."/>
        </authorList>
    </citation>
    <scope>NUCLEOTIDE SEQUENCE [LARGE SCALE GENOMIC DNA]</scope>
    <source>
        <strain evidence="2 3">LPB0137</strain>
    </source>
</reference>
<dbReference type="OrthoDB" id="5347344at2"/>
<protein>
    <recommendedName>
        <fullName evidence="4">DUF2845 domain-containing protein</fullName>
    </recommendedName>
</protein>
<feature type="chain" id="PRO_5012726954" description="DUF2845 domain-containing protein" evidence="1">
    <location>
        <begin position="17"/>
        <end position="78"/>
    </location>
</feature>
<keyword evidence="1" id="KW-0732">Signal</keyword>
<evidence type="ECO:0000313" key="3">
    <source>
        <dbReference type="Proteomes" id="UP000186074"/>
    </source>
</evidence>
<organism evidence="2 3">
    <name type="scientific">Poseidonibacter parvus</name>
    <dbReference type="NCBI Taxonomy" id="1850254"/>
    <lineage>
        <taxon>Bacteria</taxon>
        <taxon>Pseudomonadati</taxon>
        <taxon>Campylobacterota</taxon>
        <taxon>Epsilonproteobacteria</taxon>
        <taxon>Campylobacterales</taxon>
        <taxon>Arcobacteraceae</taxon>
        <taxon>Poseidonibacter</taxon>
    </lineage>
</organism>
<proteinExistence type="predicted"/>
<gene>
    <name evidence="2" type="ORF">LPB137_12405</name>
</gene>
<name>A0A1P8KPY1_9BACT</name>
<dbReference type="AlphaFoldDB" id="A0A1P8KPY1"/>
<dbReference type="RefSeq" id="WP_076088545.1">
    <property type="nucleotide sequence ID" value="NZ_CP019070.1"/>
</dbReference>
<dbReference type="STRING" id="1850254.LPB137_12405"/>
<dbReference type="KEGG" id="alp:LPB137_12405"/>
<dbReference type="EMBL" id="CP019070">
    <property type="protein sequence ID" value="APW66596.1"/>
    <property type="molecule type" value="Genomic_DNA"/>
</dbReference>
<keyword evidence="3" id="KW-1185">Reference proteome</keyword>
<sequence>MRIVLISLLTLSAAFAQNTINMKKCELLEISPYTKLFSCHKIDYLVEYKIEVDLSEADSIKKITMITPTSQTVIKTGK</sequence>